<feature type="coiled-coil region" evidence="2">
    <location>
        <begin position="103"/>
        <end position="130"/>
    </location>
</feature>
<evidence type="ECO:0000256" key="2">
    <source>
        <dbReference type="SAM" id="Coils"/>
    </source>
</evidence>
<dbReference type="GO" id="GO:0004527">
    <property type="term" value="F:exonuclease activity"/>
    <property type="evidence" value="ECO:0007669"/>
    <property type="project" value="UniProtKB-KW"/>
</dbReference>
<evidence type="ECO:0000256" key="1">
    <source>
        <dbReference type="ARBA" id="ARBA00022801"/>
    </source>
</evidence>
<dbReference type="Pfam" id="PF01930">
    <property type="entry name" value="Cas_Cas4"/>
    <property type="match status" value="1"/>
</dbReference>
<keyword evidence="4" id="KW-0269">Exonuclease</keyword>
<dbReference type="InterPro" id="IPR022765">
    <property type="entry name" value="Dna2/Cas4_DUF83"/>
</dbReference>
<evidence type="ECO:0000313" key="4">
    <source>
        <dbReference type="EMBL" id="SHK79367.1"/>
    </source>
</evidence>
<protein>
    <submittedName>
        <fullName evidence="4">CRISPR-associated exonuclease, Cas4 family</fullName>
    </submittedName>
</protein>
<accession>A0A1M6VCV6</accession>
<dbReference type="PANTHER" id="PTHR37168">
    <property type="entry name" value="CRISPR-ASSOCIATED EXONUCLEASE CAS4"/>
    <property type="match status" value="1"/>
</dbReference>
<organism evidence="4 5">
    <name type="scientific">Clostridium cavendishii DSM 21758</name>
    <dbReference type="NCBI Taxonomy" id="1121302"/>
    <lineage>
        <taxon>Bacteria</taxon>
        <taxon>Bacillati</taxon>
        <taxon>Bacillota</taxon>
        <taxon>Clostridia</taxon>
        <taxon>Eubacteriales</taxon>
        <taxon>Clostridiaceae</taxon>
        <taxon>Clostridium</taxon>
    </lineage>
</organism>
<dbReference type="AlphaFoldDB" id="A0A1M6VCV6"/>
<proteinExistence type="predicted"/>
<dbReference type="RefSeq" id="WP_072993734.1">
    <property type="nucleotide sequence ID" value="NZ_FQZB01000028.1"/>
</dbReference>
<name>A0A1M6VCV6_9CLOT</name>
<keyword evidence="5" id="KW-1185">Reference proteome</keyword>
<dbReference type="STRING" id="1121302.SAMN02745163_04477"/>
<dbReference type="EMBL" id="FQZB01000028">
    <property type="protein sequence ID" value="SHK79367.1"/>
    <property type="molecule type" value="Genomic_DNA"/>
</dbReference>
<dbReference type="Gene3D" id="3.90.320.10">
    <property type="match status" value="1"/>
</dbReference>
<dbReference type="InterPro" id="IPR011604">
    <property type="entry name" value="PDDEXK-like_dom_sf"/>
</dbReference>
<keyword evidence="4" id="KW-0540">Nuclease</keyword>
<feature type="domain" description="DUF83" evidence="3">
    <location>
        <begin position="4"/>
        <end position="164"/>
    </location>
</feature>
<evidence type="ECO:0000313" key="5">
    <source>
        <dbReference type="Proteomes" id="UP000184310"/>
    </source>
</evidence>
<evidence type="ECO:0000259" key="3">
    <source>
        <dbReference type="Pfam" id="PF01930"/>
    </source>
</evidence>
<reference evidence="4 5" key="1">
    <citation type="submission" date="2016-11" db="EMBL/GenBank/DDBJ databases">
        <authorList>
            <person name="Jaros S."/>
            <person name="Januszkiewicz K."/>
            <person name="Wedrychowicz H."/>
        </authorList>
    </citation>
    <scope>NUCLEOTIDE SEQUENCE [LARGE SCALE GENOMIC DNA]</scope>
    <source>
        <strain evidence="4 5">DSM 21758</strain>
    </source>
</reference>
<gene>
    <name evidence="4" type="ORF">SAMN02745163_04477</name>
</gene>
<dbReference type="Proteomes" id="UP000184310">
    <property type="component" value="Unassembled WGS sequence"/>
</dbReference>
<keyword evidence="1" id="KW-0378">Hydrolase</keyword>
<dbReference type="OrthoDB" id="9794720at2"/>
<dbReference type="PANTHER" id="PTHR37168:SF2">
    <property type="entry name" value="CRISPR-ASSOCIATED EXONUCLEASE CAS4"/>
    <property type="match status" value="1"/>
</dbReference>
<keyword evidence="2" id="KW-0175">Coiled coil</keyword>
<sequence>MRLTGTLINYYFHCKRQCWLLGNRINLEDNSEEVRIGRVLHEIKAEGNRQAEITIDNVKIDKITGEYLVEIKKSDADIEAVKWQVLLYLKVLKSKGIDKKGKIQFLEKNKKDTKTEIIELDEENEKKLQEIDLDIKTLINSPKAPGADLKKGCKKCAYYEYCYI</sequence>